<sequence>MGETVNKDMDSSVYLEEDAVKTAGASASNGAKHGDRAMQLVGEERVVLTEEDVSPRLPFSPHPPISPTHSLTH</sequence>
<evidence type="ECO:0000313" key="1">
    <source>
        <dbReference type="EMBL" id="KAJ8126743.1"/>
    </source>
</evidence>
<gene>
    <name evidence="1" type="ORF">O1611_g6893</name>
</gene>
<accession>A0ACC2JHR8</accession>
<evidence type="ECO:0000313" key="2">
    <source>
        <dbReference type="Proteomes" id="UP001153332"/>
    </source>
</evidence>
<dbReference type="Proteomes" id="UP001153332">
    <property type="component" value="Unassembled WGS sequence"/>
</dbReference>
<name>A0ACC2JHR8_9PEZI</name>
<reference evidence="1" key="1">
    <citation type="submission" date="2022-12" db="EMBL/GenBank/DDBJ databases">
        <title>Genome Sequence of Lasiodiplodia mahajangana.</title>
        <authorList>
            <person name="Buettner E."/>
        </authorList>
    </citation>
    <scope>NUCLEOTIDE SEQUENCE</scope>
    <source>
        <strain evidence="1">VT137</strain>
    </source>
</reference>
<dbReference type="EMBL" id="JAPUUL010001717">
    <property type="protein sequence ID" value="KAJ8126743.1"/>
    <property type="molecule type" value="Genomic_DNA"/>
</dbReference>
<organism evidence="1 2">
    <name type="scientific">Lasiodiplodia mahajangana</name>
    <dbReference type="NCBI Taxonomy" id="1108764"/>
    <lineage>
        <taxon>Eukaryota</taxon>
        <taxon>Fungi</taxon>
        <taxon>Dikarya</taxon>
        <taxon>Ascomycota</taxon>
        <taxon>Pezizomycotina</taxon>
        <taxon>Dothideomycetes</taxon>
        <taxon>Dothideomycetes incertae sedis</taxon>
        <taxon>Botryosphaeriales</taxon>
        <taxon>Botryosphaeriaceae</taxon>
        <taxon>Lasiodiplodia</taxon>
    </lineage>
</organism>
<keyword evidence="2" id="KW-1185">Reference proteome</keyword>
<protein>
    <submittedName>
        <fullName evidence="1">Uncharacterized protein</fullName>
    </submittedName>
</protein>
<proteinExistence type="predicted"/>
<comment type="caution">
    <text evidence="1">The sequence shown here is derived from an EMBL/GenBank/DDBJ whole genome shotgun (WGS) entry which is preliminary data.</text>
</comment>